<dbReference type="Pfam" id="PF02743">
    <property type="entry name" value="dCache_1"/>
    <property type="match status" value="1"/>
</dbReference>
<dbReference type="EC" id="2.7.13.3" evidence="3"/>
<comment type="function">
    <text evidence="15">Member of the two-component regulatory system DctB/DctD involved in the transport of C4-dicarboxylates. DctB functions as a membrane-associated protein kinase that phosphorylates DctD in response to environmental signals.</text>
</comment>
<evidence type="ECO:0000256" key="15">
    <source>
        <dbReference type="ARBA" id="ARBA00059004"/>
    </source>
</evidence>
<keyword evidence="8 18" id="KW-0812">Transmembrane</keyword>
<dbReference type="Gene3D" id="1.10.287.130">
    <property type="match status" value="1"/>
</dbReference>
<dbReference type="InterPro" id="IPR017055">
    <property type="entry name" value="Sig_transdc_His_kinase_DctB"/>
</dbReference>
<evidence type="ECO:0000256" key="10">
    <source>
        <dbReference type="ARBA" id="ARBA00022777"/>
    </source>
</evidence>
<evidence type="ECO:0000256" key="2">
    <source>
        <dbReference type="ARBA" id="ARBA00004429"/>
    </source>
</evidence>
<evidence type="ECO:0000256" key="18">
    <source>
        <dbReference type="SAM" id="Phobius"/>
    </source>
</evidence>
<feature type="domain" description="Histidine kinase" evidence="19">
    <location>
        <begin position="445"/>
        <end position="658"/>
    </location>
</feature>
<dbReference type="CDD" id="cd00082">
    <property type="entry name" value="HisKA"/>
    <property type="match status" value="1"/>
</dbReference>
<evidence type="ECO:0000256" key="9">
    <source>
        <dbReference type="ARBA" id="ARBA00022741"/>
    </source>
</evidence>
<keyword evidence="6" id="KW-0597">Phosphoprotein</keyword>
<dbReference type="PRINTS" id="PR00344">
    <property type="entry name" value="BCTRLSENSOR"/>
</dbReference>
<keyword evidence="17" id="KW-0175">Coiled coil</keyword>
<evidence type="ECO:0000256" key="4">
    <source>
        <dbReference type="ARBA" id="ARBA00022475"/>
    </source>
</evidence>
<comment type="catalytic activity">
    <reaction evidence="1">
        <text>ATP + protein L-histidine = ADP + protein N-phospho-L-histidine.</text>
        <dbReference type="EC" id="2.7.13.3"/>
    </reaction>
</comment>
<evidence type="ECO:0000256" key="11">
    <source>
        <dbReference type="ARBA" id="ARBA00022840"/>
    </source>
</evidence>
<evidence type="ECO:0000256" key="8">
    <source>
        <dbReference type="ARBA" id="ARBA00022692"/>
    </source>
</evidence>
<dbReference type="InterPro" id="IPR003594">
    <property type="entry name" value="HATPase_dom"/>
</dbReference>
<dbReference type="Pfam" id="PF02518">
    <property type="entry name" value="HATPase_c"/>
    <property type="match status" value="1"/>
</dbReference>
<dbReference type="FunFam" id="1.10.287.130:FF:000049">
    <property type="entry name" value="C4-dicarboxylate transport sensor protein DctB"/>
    <property type="match status" value="1"/>
</dbReference>
<keyword evidence="21" id="KW-1185">Reference proteome</keyword>
<evidence type="ECO:0000256" key="12">
    <source>
        <dbReference type="ARBA" id="ARBA00022989"/>
    </source>
</evidence>
<dbReference type="SUPFAM" id="SSF103190">
    <property type="entry name" value="Sensory domain-like"/>
    <property type="match status" value="1"/>
</dbReference>
<evidence type="ECO:0000259" key="19">
    <source>
        <dbReference type="PROSITE" id="PS50109"/>
    </source>
</evidence>
<keyword evidence="11" id="KW-0067">ATP-binding</keyword>
<keyword evidence="10 20" id="KW-0418">Kinase</keyword>
<keyword evidence="9" id="KW-0547">Nucleotide-binding</keyword>
<feature type="coiled-coil region" evidence="17">
    <location>
        <begin position="388"/>
        <end position="422"/>
    </location>
</feature>
<dbReference type="Gene3D" id="3.30.565.10">
    <property type="entry name" value="Histidine kinase-like ATPase, C-terminal domain"/>
    <property type="match status" value="1"/>
</dbReference>
<dbReference type="EMBL" id="VDFU01000030">
    <property type="protein sequence ID" value="TNC46932.1"/>
    <property type="molecule type" value="Genomic_DNA"/>
</dbReference>
<evidence type="ECO:0000256" key="3">
    <source>
        <dbReference type="ARBA" id="ARBA00012438"/>
    </source>
</evidence>
<dbReference type="FunFam" id="3.30.450.20:FF:000127">
    <property type="entry name" value="C4-dicarboxylate transport sensor protein"/>
    <property type="match status" value="1"/>
</dbReference>
<evidence type="ECO:0000256" key="1">
    <source>
        <dbReference type="ARBA" id="ARBA00000085"/>
    </source>
</evidence>
<evidence type="ECO:0000256" key="6">
    <source>
        <dbReference type="ARBA" id="ARBA00022553"/>
    </source>
</evidence>
<dbReference type="AlphaFoldDB" id="A0A5C4MSZ7"/>
<evidence type="ECO:0000313" key="21">
    <source>
        <dbReference type="Proteomes" id="UP000305887"/>
    </source>
</evidence>
<dbReference type="PANTHER" id="PTHR43065">
    <property type="entry name" value="SENSOR HISTIDINE KINASE"/>
    <property type="match status" value="1"/>
</dbReference>
<dbReference type="InterPro" id="IPR033479">
    <property type="entry name" value="dCache_1"/>
</dbReference>
<organism evidence="20 21">
    <name type="scientific">Rubellimicrobium rubrum</name>
    <dbReference type="NCBI Taxonomy" id="2585369"/>
    <lineage>
        <taxon>Bacteria</taxon>
        <taxon>Pseudomonadati</taxon>
        <taxon>Pseudomonadota</taxon>
        <taxon>Alphaproteobacteria</taxon>
        <taxon>Rhodobacterales</taxon>
        <taxon>Roseobacteraceae</taxon>
        <taxon>Rubellimicrobium</taxon>
    </lineage>
</organism>
<evidence type="ECO:0000256" key="5">
    <source>
        <dbReference type="ARBA" id="ARBA00022519"/>
    </source>
</evidence>
<dbReference type="GO" id="GO:0005524">
    <property type="term" value="F:ATP binding"/>
    <property type="evidence" value="ECO:0007669"/>
    <property type="project" value="UniProtKB-KW"/>
</dbReference>
<evidence type="ECO:0000313" key="20">
    <source>
        <dbReference type="EMBL" id="TNC46932.1"/>
    </source>
</evidence>
<dbReference type="Gene3D" id="3.30.450.20">
    <property type="entry name" value="PAS domain"/>
    <property type="match status" value="2"/>
</dbReference>
<dbReference type="SUPFAM" id="SSF55874">
    <property type="entry name" value="ATPase domain of HSP90 chaperone/DNA topoisomerase II/histidine kinase"/>
    <property type="match status" value="1"/>
</dbReference>
<evidence type="ECO:0000256" key="13">
    <source>
        <dbReference type="ARBA" id="ARBA00023012"/>
    </source>
</evidence>
<dbReference type="PIRSF" id="PIRSF036431">
    <property type="entry name" value="STHK_DctB"/>
    <property type="match status" value="1"/>
</dbReference>
<dbReference type="SMART" id="SM00388">
    <property type="entry name" value="HisKA"/>
    <property type="match status" value="1"/>
</dbReference>
<evidence type="ECO:0000256" key="16">
    <source>
        <dbReference type="ARBA" id="ARBA00073143"/>
    </source>
</evidence>
<dbReference type="InterPro" id="IPR036890">
    <property type="entry name" value="HATPase_C_sf"/>
</dbReference>
<comment type="caution">
    <text evidence="20">The sequence shown here is derived from an EMBL/GenBank/DDBJ whole genome shotgun (WGS) entry which is preliminary data.</text>
</comment>
<dbReference type="InterPro" id="IPR003661">
    <property type="entry name" value="HisK_dim/P_dom"/>
</dbReference>
<dbReference type="Pfam" id="PF00512">
    <property type="entry name" value="HisKA"/>
    <property type="match status" value="1"/>
</dbReference>
<dbReference type="SMART" id="SM00387">
    <property type="entry name" value="HATPase_c"/>
    <property type="match status" value="1"/>
</dbReference>
<protein>
    <recommendedName>
        <fullName evidence="16">C4-dicarboxylate transport sensor protein DctB</fullName>
        <ecNumber evidence="3">2.7.13.3</ecNumber>
    </recommendedName>
</protein>
<dbReference type="PANTHER" id="PTHR43065:SF46">
    <property type="entry name" value="C4-DICARBOXYLATE TRANSPORT SENSOR PROTEIN DCTB"/>
    <property type="match status" value="1"/>
</dbReference>
<accession>A0A5C4MSZ7</accession>
<keyword evidence="5" id="KW-0997">Cell inner membrane</keyword>
<dbReference type="InterPro" id="IPR029151">
    <property type="entry name" value="Sensor-like_sf"/>
</dbReference>
<reference evidence="20 21" key="1">
    <citation type="submission" date="2019-06" db="EMBL/GenBank/DDBJ databases">
        <title>YIM 131921 draft genome.</title>
        <authorList>
            <person name="Jiang L."/>
        </authorList>
    </citation>
    <scope>NUCLEOTIDE SEQUENCE [LARGE SCALE GENOMIC DNA]</scope>
    <source>
        <strain evidence="20 21">YIM 131921</strain>
    </source>
</reference>
<dbReference type="PROSITE" id="PS50109">
    <property type="entry name" value="HIS_KIN"/>
    <property type="match status" value="1"/>
</dbReference>
<name>A0A5C4MSZ7_9RHOB</name>
<dbReference type="CDD" id="cd12914">
    <property type="entry name" value="PDC1_DGC_like"/>
    <property type="match status" value="1"/>
</dbReference>
<dbReference type="InterPro" id="IPR036097">
    <property type="entry name" value="HisK_dim/P_sf"/>
</dbReference>
<dbReference type="InterPro" id="IPR005467">
    <property type="entry name" value="His_kinase_dom"/>
</dbReference>
<evidence type="ECO:0000256" key="14">
    <source>
        <dbReference type="ARBA" id="ARBA00023136"/>
    </source>
</evidence>
<sequence length="666" mass="71858">MARPSGRRILSDRCGNLRPAARRLDRKRAGGRLRAAYFTGRWRRHRILQRTASGRARRAAAAVAAVALLVSVAVAVGHVTLRYYLGEGRVRAEATLELTASALGGWLRRYEIVPRLLGDDDRLRQLVSYSEGGDIEQRTQMANRWLADRNAILGSSEIYVIAPDGTTLAASNFDKPDSFVGRNFAYRPYFVEAMQGRTGRFFGIGTTSGVRGYYFAGPIRDHAGRIAGVLAVKVGLDELEAEWAKGVEEVLVIDPEGIVFLSSERDWLYSAFEPLTPQQTARSQASRRYAEVRPHEIEAGRSTVGGVGILTIRDENDRGSEHVEVRRSMPAAEWTLHVLLDTAPLRAQARMATGLLIALLGALGLGALILSQRRQREGERLALREAAKIELERRVEERTAELEQANRLIAAEVAERRLAEAELRRTQADLVQAGKLAALGRISAALSHEINQPLAAVRNYADSAAILIERGEPERAKGNVVQILSLVDRMAAIARHLREVARKPQSPLRAVDLNDAVAEALVIVGPRLTAAGVEVTVDLLAGVSPARAGPVRLQQVIVNLLANAADAVEGQADRRVRISAFEEGARLCLTVSDSGPGVQPALAEQIFDPFFTTKGVGAGLGLGLSISYNIAKDFGGDLSVAAGSLGGAAFTLSLYPAAVPAGMAAE</sequence>
<dbReference type="GO" id="GO:0000155">
    <property type="term" value="F:phosphorelay sensor kinase activity"/>
    <property type="evidence" value="ECO:0007669"/>
    <property type="project" value="InterPro"/>
</dbReference>
<keyword evidence="14 18" id="KW-0472">Membrane</keyword>
<keyword evidence="7" id="KW-0808">Transferase</keyword>
<gene>
    <name evidence="20" type="ORF">FHG66_17720</name>
</gene>
<keyword evidence="12 18" id="KW-1133">Transmembrane helix</keyword>
<dbReference type="GO" id="GO:0005886">
    <property type="term" value="C:plasma membrane"/>
    <property type="evidence" value="ECO:0007669"/>
    <property type="project" value="UniProtKB-SubCell"/>
</dbReference>
<dbReference type="SUPFAM" id="SSF47384">
    <property type="entry name" value="Homodimeric domain of signal transducing histidine kinase"/>
    <property type="match status" value="1"/>
</dbReference>
<dbReference type="Proteomes" id="UP000305887">
    <property type="component" value="Unassembled WGS sequence"/>
</dbReference>
<evidence type="ECO:0000256" key="17">
    <source>
        <dbReference type="SAM" id="Coils"/>
    </source>
</evidence>
<feature type="transmembrane region" description="Helical" evidence="18">
    <location>
        <begin position="351"/>
        <end position="370"/>
    </location>
</feature>
<comment type="subcellular location">
    <subcellularLocation>
        <location evidence="2">Cell inner membrane</location>
        <topology evidence="2">Multi-pass membrane protein</topology>
    </subcellularLocation>
</comment>
<evidence type="ECO:0000256" key="7">
    <source>
        <dbReference type="ARBA" id="ARBA00022679"/>
    </source>
</evidence>
<dbReference type="InterPro" id="IPR004358">
    <property type="entry name" value="Sig_transdc_His_kin-like_C"/>
</dbReference>
<keyword evidence="4" id="KW-1003">Cell membrane</keyword>
<dbReference type="OrthoDB" id="7568856at2"/>
<proteinExistence type="predicted"/>
<keyword evidence="13" id="KW-0902">Two-component regulatory system</keyword>